<gene>
    <name evidence="2" type="ORF">BCR38DRAFT_65415</name>
</gene>
<evidence type="ECO:0000256" key="1">
    <source>
        <dbReference type="SAM" id="MobiDB-lite"/>
    </source>
</evidence>
<feature type="region of interest" description="Disordered" evidence="1">
    <location>
        <begin position="1"/>
        <end position="124"/>
    </location>
</feature>
<dbReference type="InParanoid" id="A0A1Y2DIW0"/>
<feature type="compositionally biased region" description="Polar residues" evidence="1">
    <location>
        <begin position="173"/>
        <end position="184"/>
    </location>
</feature>
<dbReference type="STRING" id="1141098.A0A1Y2DIW0"/>
<comment type="caution">
    <text evidence="2">The sequence shown here is derived from an EMBL/GenBank/DDBJ whole genome shotgun (WGS) entry which is preliminary data.</text>
</comment>
<reference evidence="2 3" key="1">
    <citation type="submission" date="2016-07" db="EMBL/GenBank/DDBJ databases">
        <title>Pervasive Adenine N6-methylation of Active Genes in Fungi.</title>
        <authorList>
            <consortium name="DOE Joint Genome Institute"/>
            <person name="Mondo S.J."/>
            <person name="Dannebaum R.O."/>
            <person name="Kuo R.C."/>
            <person name="Labutti K."/>
            <person name="Haridas S."/>
            <person name="Kuo A."/>
            <person name="Salamov A."/>
            <person name="Ahrendt S.R."/>
            <person name="Lipzen A."/>
            <person name="Sullivan W."/>
            <person name="Andreopoulos W.B."/>
            <person name="Clum A."/>
            <person name="Lindquist E."/>
            <person name="Daum C."/>
            <person name="Ramamoorthy G.K."/>
            <person name="Gryganskyi A."/>
            <person name="Culley D."/>
            <person name="Magnuson J.K."/>
            <person name="James T.Y."/>
            <person name="O'Malley M.A."/>
            <person name="Stajich J.E."/>
            <person name="Spatafora J.W."/>
            <person name="Visel A."/>
            <person name="Grigoriev I.V."/>
        </authorList>
    </citation>
    <scope>NUCLEOTIDE SEQUENCE [LARGE SCALE GENOMIC DNA]</scope>
    <source>
        <strain evidence="2 3">CBS 129021</strain>
    </source>
</reference>
<name>A0A1Y2DIW0_9PEZI</name>
<evidence type="ECO:0000313" key="3">
    <source>
        <dbReference type="Proteomes" id="UP000193689"/>
    </source>
</evidence>
<dbReference type="Gene3D" id="3.40.50.300">
    <property type="entry name" value="P-loop containing nucleotide triphosphate hydrolases"/>
    <property type="match status" value="1"/>
</dbReference>
<feature type="compositionally biased region" description="Basic and acidic residues" evidence="1">
    <location>
        <begin position="53"/>
        <end position="62"/>
    </location>
</feature>
<feature type="compositionally biased region" description="Polar residues" evidence="1">
    <location>
        <begin position="115"/>
        <end position="124"/>
    </location>
</feature>
<keyword evidence="3" id="KW-1185">Reference proteome</keyword>
<sequence length="400" mass="43510">MTNHHPEDLIQPGSKRRKIDPSEPQEAINLLSDDEGIPDEIHYPRVPVAGPAEWEKPRDENSRILSKPSFAPTRRPHTDENEVIWVTPRSNQENSPYEAPLAQTPTTQTTQMTPNSHSESTRQTVPDPRMILGAQAVAGMAAEQCDRTQTVTALPEGSVSRSSGVPGQPCGQPGSNLNTATGVQQVPRIPGAGPGASDSTLPPPSSSPLQNAAIAAGPPPIINEDPPLCPEQAELVDLIVSGRNVFYTGSAGCGKSTVLKVFTKRLREMGKNVRILAPTGRAALNVGGATTWTYAGWTPDAHKRPLEKLKEEAHGKYVWKRFTGTDVLVIDEISSKPLSKPQSRPGPFARLDHTKEIGSGHLGLRLRSEPPRSITYTQRIFTNLLMQWLKTITLNDSMRL</sequence>
<proteinExistence type="predicted"/>
<dbReference type="EMBL" id="MCFJ01000014">
    <property type="protein sequence ID" value="ORY59152.1"/>
    <property type="molecule type" value="Genomic_DNA"/>
</dbReference>
<dbReference type="AlphaFoldDB" id="A0A1Y2DIW0"/>
<evidence type="ECO:0008006" key="4">
    <source>
        <dbReference type="Google" id="ProtNLM"/>
    </source>
</evidence>
<feature type="region of interest" description="Disordered" evidence="1">
    <location>
        <begin position="154"/>
        <end position="216"/>
    </location>
</feature>
<organism evidence="2 3">
    <name type="scientific">Pseudomassariella vexata</name>
    <dbReference type="NCBI Taxonomy" id="1141098"/>
    <lineage>
        <taxon>Eukaryota</taxon>
        <taxon>Fungi</taxon>
        <taxon>Dikarya</taxon>
        <taxon>Ascomycota</taxon>
        <taxon>Pezizomycotina</taxon>
        <taxon>Sordariomycetes</taxon>
        <taxon>Xylariomycetidae</taxon>
        <taxon>Amphisphaeriales</taxon>
        <taxon>Pseudomassariaceae</taxon>
        <taxon>Pseudomassariella</taxon>
    </lineage>
</organism>
<feature type="compositionally biased region" description="Low complexity" evidence="1">
    <location>
        <begin position="207"/>
        <end position="216"/>
    </location>
</feature>
<dbReference type="GeneID" id="63781753"/>
<dbReference type="RefSeq" id="XP_040711846.1">
    <property type="nucleotide sequence ID" value="XM_040865541.1"/>
</dbReference>
<dbReference type="OrthoDB" id="432234at2759"/>
<dbReference type="PANTHER" id="PTHR47642">
    <property type="entry name" value="ATP-DEPENDENT DNA HELICASE"/>
    <property type="match status" value="1"/>
</dbReference>
<dbReference type="Proteomes" id="UP000193689">
    <property type="component" value="Unassembled WGS sequence"/>
</dbReference>
<dbReference type="SUPFAM" id="SSF52540">
    <property type="entry name" value="P-loop containing nucleoside triphosphate hydrolases"/>
    <property type="match status" value="1"/>
</dbReference>
<dbReference type="PANTHER" id="PTHR47642:SF5">
    <property type="entry name" value="ATP-DEPENDENT DNA HELICASE"/>
    <property type="match status" value="1"/>
</dbReference>
<feature type="compositionally biased region" description="Low complexity" evidence="1">
    <location>
        <begin position="103"/>
        <end position="114"/>
    </location>
</feature>
<protein>
    <recommendedName>
        <fullName evidence="4">DNA helicase</fullName>
    </recommendedName>
</protein>
<dbReference type="InterPro" id="IPR027417">
    <property type="entry name" value="P-loop_NTPase"/>
</dbReference>
<evidence type="ECO:0000313" key="2">
    <source>
        <dbReference type="EMBL" id="ORY59152.1"/>
    </source>
</evidence>
<dbReference type="Pfam" id="PF13604">
    <property type="entry name" value="AAA_30"/>
    <property type="match status" value="1"/>
</dbReference>
<dbReference type="InterPro" id="IPR051055">
    <property type="entry name" value="PIF1_helicase"/>
</dbReference>
<accession>A0A1Y2DIW0</accession>